<keyword evidence="10" id="KW-1185">Reference proteome</keyword>
<dbReference type="InterPro" id="IPR013783">
    <property type="entry name" value="Ig-like_fold"/>
</dbReference>
<gene>
    <name evidence="9" type="ORF">BDV29DRAFT_183967</name>
</gene>
<dbReference type="SUPFAM" id="SSF49785">
    <property type="entry name" value="Galactose-binding domain-like"/>
    <property type="match status" value="1"/>
</dbReference>
<evidence type="ECO:0000259" key="5">
    <source>
        <dbReference type="Pfam" id="PF02836"/>
    </source>
</evidence>
<dbReference type="InterPro" id="IPR032311">
    <property type="entry name" value="DUF4982"/>
</dbReference>
<dbReference type="PRINTS" id="PR00132">
    <property type="entry name" value="GLHYDRLASE2"/>
</dbReference>
<dbReference type="InterPro" id="IPR006103">
    <property type="entry name" value="Glyco_hydro_2_cat"/>
</dbReference>
<dbReference type="GO" id="GO:0005975">
    <property type="term" value="P:carbohydrate metabolic process"/>
    <property type="evidence" value="ECO:0007669"/>
    <property type="project" value="InterPro"/>
</dbReference>
<dbReference type="Gene3D" id="2.60.40.10">
    <property type="entry name" value="Immunoglobulins"/>
    <property type="match status" value="3"/>
</dbReference>
<accession>A0A5N5WN68</accession>
<proteinExistence type="inferred from homology"/>
<comment type="similarity">
    <text evidence="1">Belongs to the glycosyl hydrolase 2 family.</text>
</comment>
<evidence type="ECO:0000313" key="10">
    <source>
        <dbReference type="Proteomes" id="UP000326565"/>
    </source>
</evidence>
<dbReference type="InterPro" id="IPR017853">
    <property type="entry name" value="GH"/>
</dbReference>
<dbReference type="GO" id="GO:0004553">
    <property type="term" value="F:hydrolase activity, hydrolyzing O-glycosyl compounds"/>
    <property type="evidence" value="ECO:0007669"/>
    <property type="project" value="InterPro"/>
</dbReference>
<dbReference type="PANTHER" id="PTHR42732">
    <property type="entry name" value="BETA-GALACTOSIDASE"/>
    <property type="match status" value="1"/>
</dbReference>
<dbReference type="InterPro" id="IPR006101">
    <property type="entry name" value="Glyco_hydro_2"/>
</dbReference>
<dbReference type="Pfam" id="PF02837">
    <property type="entry name" value="Glyco_hydro_2_N"/>
    <property type="match status" value="1"/>
</dbReference>
<dbReference type="InterPro" id="IPR008979">
    <property type="entry name" value="Galactose-bd-like_sf"/>
</dbReference>
<feature type="domain" description="Glycoside hydrolase family 2 immunoglobulin-like beta-sandwich" evidence="4">
    <location>
        <begin position="258"/>
        <end position="372"/>
    </location>
</feature>
<feature type="domain" description="DUF4982" evidence="7">
    <location>
        <begin position="722"/>
        <end position="781"/>
    </location>
</feature>
<dbReference type="PROSITE" id="PS00608">
    <property type="entry name" value="GLYCOSYL_HYDROL_F2_2"/>
    <property type="match status" value="1"/>
</dbReference>
<dbReference type="SUPFAM" id="SSF49303">
    <property type="entry name" value="beta-Galactosidase/glucuronidase domain"/>
    <property type="match status" value="1"/>
</dbReference>
<dbReference type="InterPro" id="IPR051913">
    <property type="entry name" value="GH2_Domain-Containing"/>
</dbReference>
<dbReference type="NCBIfam" id="NF041463">
    <property type="entry name" value="GalB"/>
    <property type="match status" value="1"/>
</dbReference>
<dbReference type="Pfam" id="PF18565">
    <property type="entry name" value="Glyco_hydro2_C5"/>
    <property type="match status" value="1"/>
</dbReference>
<name>A0A5N5WN68_9EURO</name>
<feature type="domain" description="Glycoside hydrolase family 2 catalytic" evidence="5">
    <location>
        <begin position="381"/>
        <end position="536"/>
    </location>
</feature>
<dbReference type="Proteomes" id="UP000326565">
    <property type="component" value="Unassembled WGS sequence"/>
</dbReference>
<protein>
    <submittedName>
        <fullName evidence="9">Glycoside hydrolase superfamily</fullName>
    </submittedName>
</protein>
<reference evidence="9 10" key="1">
    <citation type="submission" date="2019-04" db="EMBL/GenBank/DDBJ databases">
        <title>Friends and foes A comparative genomics study of 23 Aspergillus species from section Flavi.</title>
        <authorList>
            <consortium name="DOE Joint Genome Institute"/>
            <person name="Kjaerbolling I."/>
            <person name="Vesth T."/>
            <person name="Frisvad J.C."/>
            <person name="Nybo J.L."/>
            <person name="Theobald S."/>
            <person name="Kildgaard S."/>
            <person name="Isbrandt T."/>
            <person name="Kuo A."/>
            <person name="Sato A."/>
            <person name="Lyhne E.K."/>
            <person name="Kogle M.E."/>
            <person name="Wiebenga A."/>
            <person name="Kun R.S."/>
            <person name="Lubbers R.J."/>
            <person name="Makela M.R."/>
            <person name="Barry K."/>
            <person name="Chovatia M."/>
            <person name="Clum A."/>
            <person name="Daum C."/>
            <person name="Haridas S."/>
            <person name="He G."/>
            <person name="LaButti K."/>
            <person name="Lipzen A."/>
            <person name="Mondo S."/>
            <person name="Riley R."/>
            <person name="Salamov A."/>
            <person name="Simmons B.A."/>
            <person name="Magnuson J.K."/>
            <person name="Henrissat B."/>
            <person name="Mortensen U.H."/>
            <person name="Larsen T.O."/>
            <person name="Devries R.P."/>
            <person name="Grigoriev I.V."/>
            <person name="Machida M."/>
            <person name="Baker S.E."/>
            <person name="Andersen M.R."/>
        </authorList>
    </citation>
    <scope>NUCLEOTIDE SEQUENCE [LARGE SCALE GENOMIC DNA]</scope>
    <source>
        <strain evidence="9 10">CBS 151.66</strain>
    </source>
</reference>
<evidence type="ECO:0000313" key="9">
    <source>
        <dbReference type="EMBL" id="KAB8068744.1"/>
    </source>
</evidence>
<evidence type="ECO:0000256" key="3">
    <source>
        <dbReference type="ARBA" id="ARBA00023295"/>
    </source>
</evidence>
<dbReference type="Gene3D" id="2.60.120.260">
    <property type="entry name" value="Galactose-binding domain-like"/>
    <property type="match status" value="1"/>
</dbReference>
<evidence type="ECO:0000259" key="8">
    <source>
        <dbReference type="Pfam" id="PF18565"/>
    </source>
</evidence>
<evidence type="ECO:0000259" key="4">
    <source>
        <dbReference type="Pfam" id="PF00703"/>
    </source>
</evidence>
<dbReference type="InterPro" id="IPR040605">
    <property type="entry name" value="Glyco_hydro2_dom5"/>
</dbReference>
<dbReference type="PANTHER" id="PTHR42732:SF1">
    <property type="entry name" value="BETA-MANNOSIDASE"/>
    <property type="match status" value="1"/>
</dbReference>
<dbReference type="Pfam" id="PF16355">
    <property type="entry name" value="DUF4982"/>
    <property type="match status" value="1"/>
</dbReference>
<keyword evidence="2 9" id="KW-0378">Hydrolase</keyword>
<dbReference type="InterPro" id="IPR036156">
    <property type="entry name" value="Beta-gal/glucu_dom_sf"/>
</dbReference>
<dbReference type="InterPro" id="IPR006102">
    <property type="entry name" value="Ig-like_GH2"/>
</dbReference>
<dbReference type="InterPro" id="IPR048229">
    <property type="entry name" value="GalB-like"/>
</dbReference>
<organism evidence="9 10">
    <name type="scientific">Aspergillus leporis</name>
    <dbReference type="NCBI Taxonomy" id="41062"/>
    <lineage>
        <taxon>Eukaryota</taxon>
        <taxon>Fungi</taxon>
        <taxon>Dikarya</taxon>
        <taxon>Ascomycota</taxon>
        <taxon>Pezizomycotina</taxon>
        <taxon>Eurotiomycetes</taxon>
        <taxon>Eurotiomycetidae</taxon>
        <taxon>Eurotiales</taxon>
        <taxon>Aspergillaceae</taxon>
        <taxon>Aspergillus</taxon>
        <taxon>Aspergillus subgen. Circumdati</taxon>
    </lineage>
</organism>
<dbReference type="AlphaFoldDB" id="A0A5N5WN68"/>
<dbReference type="Gene3D" id="3.20.20.80">
    <property type="entry name" value="Glycosidases"/>
    <property type="match status" value="1"/>
</dbReference>
<dbReference type="UniPathway" id="UPA00280"/>
<dbReference type="Pfam" id="PF02836">
    <property type="entry name" value="Glyco_hydro_2_C"/>
    <property type="match status" value="1"/>
</dbReference>
<evidence type="ECO:0000256" key="1">
    <source>
        <dbReference type="ARBA" id="ARBA00007401"/>
    </source>
</evidence>
<dbReference type="SUPFAM" id="SSF51445">
    <property type="entry name" value="(Trans)glycosidases"/>
    <property type="match status" value="1"/>
</dbReference>
<dbReference type="Pfam" id="PF00703">
    <property type="entry name" value="Glyco_hydro_2"/>
    <property type="match status" value="1"/>
</dbReference>
<evidence type="ECO:0000259" key="7">
    <source>
        <dbReference type="Pfam" id="PF16355"/>
    </source>
</evidence>
<keyword evidence="3" id="KW-0326">Glycosidase</keyword>
<dbReference type="EMBL" id="ML732375">
    <property type="protein sequence ID" value="KAB8068744.1"/>
    <property type="molecule type" value="Genomic_DNA"/>
</dbReference>
<evidence type="ECO:0000256" key="2">
    <source>
        <dbReference type="ARBA" id="ARBA00022801"/>
    </source>
</evidence>
<dbReference type="InterPro" id="IPR006104">
    <property type="entry name" value="Glyco_hydro_2_N"/>
</dbReference>
<dbReference type="InterPro" id="IPR023232">
    <property type="entry name" value="Glyco_hydro_2_AS"/>
</dbReference>
<feature type="domain" description="Glycosyl hydrolases family 2 sugar binding" evidence="6">
    <location>
        <begin position="117"/>
        <end position="242"/>
    </location>
</feature>
<sequence length="901" mass="102013">MGVSLRTYSVYQLIFAGLQVLGTSPAKSSAITNSELYPSANERIRLRDGWRFWRSEHIPDNVVYDLRPDADQNDLHVLKPWVLPTANEFIDDPGQHHEWPSEQPDVDIDYVKRVYDDSEWTTVTVPHDWAIRLPFLEGEDPTIPSSMGQLPVHGVGWYRRTLNVTSDDLDQKIYLDIDGAMAYPMVWVNEQLVGGWPFGYNSFRLDITPFLEQGDENHLAVRVENPRGQSSRWYPGAGLYRNVWLTKVHPFHVAHWGTFITSRDVSKEKAMLDMTIQIENKAQEARQVTVTTQIHEYDTENSRRGQPIAEFPYKKLDLSSNDKQKLNSSVAIRNPRLWGPPPSQSPHLYVAVTRIWDGEILLDVYETRFGIRSLKFDPDRGVFVNGEHVILQGVNQHHDLGALGAAYNERATERQLEMLQEVGVNAIRMSHNPPTPELLDLTDRMGFLVFNEAFDCWAEKKVELDFHLIFNDWHEPDLRSFIRRDRNHPSVFLWSYGNEIPEQSNDGEGAKISSQLRRIVHEEDSTRPTTFSMNLAFPNASLPATSDVISLNYQGEGIRYGPAYEYLTEGNKRSPQYDAFHEAFPEKVVLGSEVAWSLSLRGSYVFPVTPYNSAPVNDTSGGDLETLGVSAYELYTSQPGSSPDRVFLTQDEHPFVAGGFVWTGWDYLGEPYWCETCRSGYFGIIDMAGFKKERFWLYQARWRPALPMAHIVPHWNWPGREGEVTPVHVFTSGDEAELFVNGISQGRLRREPLEYRFRWDNVTYQPGKIHVMTYKDGKKWATDTVRTTGEASGLRLSADRSQIASDGEDLSFITVEIVDKDGLVVPEADNTILFSVSGPGQLVATDNGFPADMTTFTSPERKALNGLLLGIVAASAGNSGIITVRAESQNLDPAEIQLKSS</sequence>
<dbReference type="OrthoDB" id="408532at2759"/>
<evidence type="ECO:0000259" key="6">
    <source>
        <dbReference type="Pfam" id="PF02837"/>
    </source>
</evidence>
<feature type="domain" description="Glycoside hydrolase family 2" evidence="8">
    <location>
        <begin position="794"/>
        <end position="897"/>
    </location>
</feature>